<evidence type="ECO:0000256" key="2">
    <source>
        <dbReference type="ARBA" id="ARBA00022679"/>
    </source>
</evidence>
<feature type="binding site" evidence="7">
    <location>
        <position position="243"/>
    </location>
    <ligand>
        <name>sn-glycerol 3-phosphate</name>
        <dbReference type="ChEBI" id="CHEBI:57597"/>
    </ligand>
</feature>
<dbReference type="Pfam" id="PF00370">
    <property type="entry name" value="FGGY_N"/>
    <property type="match status" value="1"/>
</dbReference>
<protein>
    <recommendedName>
        <fullName evidence="7">Glycerol kinase</fullName>
        <ecNumber evidence="7">2.7.1.30</ecNumber>
    </recommendedName>
    <alternativeName>
        <fullName evidence="7">ATP:glycerol 3-phosphotransferase</fullName>
    </alternativeName>
    <alternativeName>
        <fullName evidence="7">Glycerokinase</fullName>
        <shortName evidence="7">GK</shortName>
    </alternativeName>
</protein>
<keyword evidence="2 7" id="KW-0808">Transferase</keyword>
<feature type="domain" description="Carbohydrate kinase FGGY N-terminal" evidence="9">
    <location>
        <begin position="5"/>
        <end position="250"/>
    </location>
</feature>
<dbReference type="Gene3D" id="3.30.420.40">
    <property type="match status" value="2"/>
</dbReference>
<feature type="binding site" evidence="7">
    <location>
        <position position="13"/>
    </location>
    <ligand>
        <name>ATP</name>
        <dbReference type="ChEBI" id="CHEBI:30616"/>
    </ligand>
</feature>
<feature type="binding site" evidence="7">
    <location>
        <position position="12"/>
    </location>
    <ligand>
        <name>ADP</name>
        <dbReference type="ChEBI" id="CHEBI:456216"/>
    </ligand>
</feature>
<dbReference type="CDD" id="cd07786">
    <property type="entry name" value="FGGY_EcGK_like"/>
    <property type="match status" value="1"/>
</dbReference>
<dbReference type="InterPro" id="IPR043129">
    <property type="entry name" value="ATPase_NBD"/>
</dbReference>
<feature type="binding site" evidence="7">
    <location>
        <position position="312"/>
    </location>
    <ligand>
        <name>ATP</name>
        <dbReference type="ChEBI" id="CHEBI:30616"/>
    </ligand>
</feature>
<feature type="binding site" evidence="7">
    <location>
        <position position="83"/>
    </location>
    <ligand>
        <name>glycerol</name>
        <dbReference type="ChEBI" id="CHEBI:17754"/>
    </ligand>
</feature>
<feature type="domain" description="Carbohydrate kinase FGGY C-terminal" evidence="10">
    <location>
        <begin position="261"/>
        <end position="448"/>
    </location>
</feature>
<feature type="binding site" evidence="7">
    <location>
        <position position="308"/>
    </location>
    <ligand>
        <name>ADP</name>
        <dbReference type="ChEBI" id="CHEBI:456216"/>
    </ligand>
</feature>
<keyword evidence="12" id="KW-1185">Reference proteome</keyword>
<evidence type="ECO:0000259" key="10">
    <source>
        <dbReference type="Pfam" id="PF02782"/>
    </source>
</evidence>
<evidence type="ECO:0000256" key="3">
    <source>
        <dbReference type="ARBA" id="ARBA00022741"/>
    </source>
</evidence>
<comment type="activity regulation">
    <text evidence="7">Inhibited by fructose 1,6-bisphosphate (FBP).</text>
</comment>
<dbReference type="HAMAP" id="MF_00186">
    <property type="entry name" value="Glycerol_kin"/>
    <property type="match status" value="1"/>
</dbReference>
<dbReference type="InterPro" id="IPR005999">
    <property type="entry name" value="Glycerol_kin"/>
</dbReference>
<evidence type="ECO:0000256" key="6">
    <source>
        <dbReference type="ARBA" id="ARBA00022840"/>
    </source>
</evidence>
<dbReference type="GO" id="GO:0004370">
    <property type="term" value="F:glycerol kinase activity"/>
    <property type="evidence" value="ECO:0007669"/>
    <property type="project" value="UniProtKB-EC"/>
</dbReference>
<keyword evidence="3 7" id="KW-0547">Nucleotide-binding</keyword>
<accession>A0ABY4G9Y1</accession>
<feature type="binding site" evidence="7">
    <location>
        <position position="413"/>
    </location>
    <ligand>
        <name>ADP</name>
        <dbReference type="ChEBI" id="CHEBI:456216"/>
    </ligand>
</feature>
<organism evidence="11 12">
    <name type="scientific">Hymenobacter volaticus</name>
    <dbReference type="NCBI Taxonomy" id="2932254"/>
    <lineage>
        <taxon>Bacteria</taxon>
        <taxon>Pseudomonadati</taxon>
        <taxon>Bacteroidota</taxon>
        <taxon>Cytophagia</taxon>
        <taxon>Cytophagales</taxon>
        <taxon>Hymenobacteraceae</taxon>
        <taxon>Hymenobacter</taxon>
    </lineage>
</organism>
<feature type="binding site" evidence="7">
    <location>
        <position position="409"/>
    </location>
    <ligand>
        <name>ATP</name>
        <dbReference type="ChEBI" id="CHEBI:30616"/>
    </ligand>
</feature>
<dbReference type="PANTHER" id="PTHR10196">
    <property type="entry name" value="SUGAR KINASE"/>
    <property type="match status" value="1"/>
</dbReference>
<comment type="catalytic activity">
    <reaction evidence="7">
        <text>glycerol + ATP = sn-glycerol 3-phosphate + ADP + H(+)</text>
        <dbReference type="Rhea" id="RHEA:21644"/>
        <dbReference type="ChEBI" id="CHEBI:15378"/>
        <dbReference type="ChEBI" id="CHEBI:17754"/>
        <dbReference type="ChEBI" id="CHEBI:30616"/>
        <dbReference type="ChEBI" id="CHEBI:57597"/>
        <dbReference type="ChEBI" id="CHEBI:456216"/>
        <dbReference type="EC" id="2.7.1.30"/>
    </reaction>
</comment>
<evidence type="ECO:0000256" key="8">
    <source>
        <dbReference type="RuleBase" id="RU003733"/>
    </source>
</evidence>
<evidence type="ECO:0000259" key="9">
    <source>
        <dbReference type="Pfam" id="PF00370"/>
    </source>
</evidence>
<evidence type="ECO:0000256" key="7">
    <source>
        <dbReference type="HAMAP-Rule" id="MF_00186"/>
    </source>
</evidence>
<feature type="binding site" evidence="7">
    <location>
        <position position="244"/>
    </location>
    <ligand>
        <name>glycerol</name>
        <dbReference type="ChEBI" id="CHEBI:17754"/>
    </ligand>
</feature>
<dbReference type="InterPro" id="IPR000577">
    <property type="entry name" value="Carb_kinase_FGGY"/>
</dbReference>
<dbReference type="PANTHER" id="PTHR10196:SF69">
    <property type="entry name" value="GLYCEROL KINASE"/>
    <property type="match status" value="1"/>
</dbReference>
<name>A0ABY4G9Y1_9BACT</name>
<reference evidence="11" key="1">
    <citation type="submission" date="2022-04" db="EMBL/GenBank/DDBJ databases">
        <title>Hymenobacter sp. isolated from the air.</title>
        <authorList>
            <person name="Won M."/>
            <person name="Lee C.-M."/>
            <person name="Woen H.-Y."/>
            <person name="Kwon S.-W."/>
        </authorList>
    </citation>
    <scope>NUCLEOTIDE SEQUENCE</scope>
    <source>
        <strain evidence="11">5420S-77</strain>
    </source>
</reference>
<comment type="similarity">
    <text evidence="1 7 8">Belongs to the FGGY kinase family.</text>
</comment>
<dbReference type="Proteomes" id="UP000830401">
    <property type="component" value="Chromosome"/>
</dbReference>
<feature type="binding site" evidence="7">
    <location>
        <position position="12"/>
    </location>
    <ligand>
        <name>ATP</name>
        <dbReference type="ChEBI" id="CHEBI:30616"/>
    </ligand>
</feature>
<gene>
    <name evidence="7 11" type="primary">glpK</name>
    <name evidence="11" type="ORF">MUN86_06770</name>
</gene>
<dbReference type="NCBIfam" id="NF000756">
    <property type="entry name" value="PRK00047.1"/>
    <property type="match status" value="1"/>
</dbReference>
<dbReference type="InterPro" id="IPR018483">
    <property type="entry name" value="Carb_kinase_FGGY_CS"/>
</dbReference>
<evidence type="ECO:0000256" key="4">
    <source>
        <dbReference type="ARBA" id="ARBA00022777"/>
    </source>
</evidence>
<dbReference type="SUPFAM" id="SSF53067">
    <property type="entry name" value="Actin-like ATPase domain"/>
    <property type="match status" value="2"/>
</dbReference>
<dbReference type="PIRSF" id="PIRSF000538">
    <property type="entry name" value="GlpK"/>
    <property type="match status" value="1"/>
</dbReference>
<dbReference type="InterPro" id="IPR018484">
    <property type="entry name" value="FGGY_N"/>
</dbReference>
<keyword evidence="5 7" id="KW-0319">Glycerol metabolism</keyword>
<evidence type="ECO:0000313" key="11">
    <source>
        <dbReference type="EMBL" id="UOQ67567.1"/>
    </source>
</evidence>
<feature type="binding site" evidence="7">
    <location>
        <position position="134"/>
    </location>
    <ligand>
        <name>sn-glycerol 3-phosphate</name>
        <dbReference type="ChEBI" id="CHEBI:57597"/>
    </ligand>
</feature>
<dbReference type="PROSITE" id="PS00933">
    <property type="entry name" value="FGGY_KINASES_1"/>
    <property type="match status" value="1"/>
</dbReference>
<feature type="binding site" evidence="7">
    <location>
        <position position="265"/>
    </location>
    <ligand>
        <name>ADP</name>
        <dbReference type="ChEBI" id="CHEBI:456216"/>
    </ligand>
</feature>
<proteinExistence type="inferred from homology"/>
<feature type="binding site" evidence="7">
    <location>
        <position position="409"/>
    </location>
    <ligand>
        <name>ADP</name>
        <dbReference type="ChEBI" id="CHEBI:456216"/>
    </ligand>
</feature>
<feature type="binding site" evidence="7">
    <location>
        <position position="12"/>
    </location>
    <ligand>
        <name>sn-glycerol 3-phosphate</name>
        <dbReference type="ChEBI" id="CHEBI:57597"/>
    </ligand>
</feature>
<evidence type="ECO:0000313" key="12">
    <source>
        <dbReference type="Proteomes" id="UP000830401"/>
    </source>
</evidence>
<dbReference type="EMBL" id="CP095061">
    <property type="protein sequence ID" value="UOQ67567.1"/>
    <property type="molecule type" value="Genomic_DNA"/>
</dbReference>
<keyword evidence="6 7" id="KW-0067">ATP-binding</keyword>
<feature type="binding site" evidence="7">
    <location>
        <position position="82"/>
    </location>
    <ligand>
        <name>glycerol</name>
        <dbReference type="ChEBI" id="CHEBI:17754"/>
    </ligand>
</feature>
<feature type="binding site" evidence="7">
    <location>
        <position position="82"/>
    </location>
    <ligand>
        <name>sn-glycerol 3-phosphate</name>
        <dbReference type="ChEBI" id="CHEBI:57597"/>
    </ligand>
</feature>
<feature type="binding site" evidence="7">
    <location>
        <position position="243"/>
    </location>
    <ligand>
        <name>glycerol</name>
        <dbReference type="ChEBI" id="CHEBI:17754"/>
    </ligand>
</feature>
<comment type="function">
    <text evidence="7">Key enzyme in the regulation of glycerol uptake and metabolism. Catalyzes the phosphorylation of glycerol to yield sn-glycerol 3-phosphate.</text>
</comment>
<feature type="binding site" evidence="7">
    <location>
        <position position="308"/>
    </location>
    <ligand>
        <name>ATP</name>
        <dbReference type="ChEBI" id="CHEBI:30616"/>
    </ligand>
</feature>
<keyword evidence="4 7" id="KW-0418">Kinase</keyword>
<evidence type="ECO:0000256" key="5">
    <source>
        <dbReference type="ARBA" id="ARBA00022798"/>
    </source>
</evidence>
<dbReference type="EC" id="2.7.1.30" evidence="7"/>
<dbReference type="NCBIfam" id="TIGR01311">
    <property type="entry name" value="glycerol_kin"/>
    <property type="match status" value="1"/>
</dbReference>
<dbReference type="PROSITE" id="PS00445">
    <property type="entry name" value="FGGY_KINASES_2"/>
    <property type="match status" value="1"/>
</dbReference>
<sequence>MQQFILALDQGTTSSRAILFDQKGHIVSEAQKEFTQIFPKPGWVEHDPLEIWSTQAGVAAEATVKAGQNGKSIAAIGITNQRETVVVWNRKTGKPVYNAIVWQDRRTAEYCDQLREEGQEDLIRNKTGLVLDAYFSASKVRWILDNVKGARQQAEAGKLAFGTVDSWLIWNFTQGELHVTDVTNASRTMLFNIHTLAWDDELLALFAIPRSMLPEVRQSSEVYGETKTTIFASKIPIAGIAGDQQAALFGQQCVRSGMVKSTYGTGCFMLMNIGTEARLSQNKLLTTVAWKIDGQVHYALEGSIFIAGAVVQWLRDNLGIIKTSAEVEQLAKQVSSSEGVCFVPAFAGLGAPHWDQYARGVIFGMSRATKAAHIARAAVEAIAYQTMDVLKAMQADAGLPIAELRVDGGATVNETLMQFLSDVLNTKVVRPRMAETTALGAAYLAGLAVGYWKNVEEIQNLNHAETSYSPKADQAPIQEGIANWNRAVQALQVWAKGAQPAKQTTFSTTQPQTTEA</sequence>
<dbReference type="RefSeq" id="WP_245123304.1">
    <property type="nucleotide sequence ID" value="NZ_CP095061.1"/>
</dbReference>
<feature type="binding site" evidence="7">
    <location>
        <position position="83"/>
    </location>
    <ligand>
        <name>sn-glycerol 3-phosphate</name>
        <dbReference type="ChEBI" id="CHEBI:57597"/>
    </ligand>
</feature>
<feature type="binding site" evidence="7">
    <location>
        <position position="16"/>
    </location>
    <ligand>
        <name>ADP</name>
        <dbReference type="ChEBI" id="CHEBI:456216"/>
    </ligand>
</feature>
<feature type="binding site" evidence="7">
    <location>
        <position position="265"/>
    </location>
    <ligand>
        <name>ATP</name>
        <dbReference type="ChEBI" id="CHEBI:30616"/>
    </ligand>
</feature>
<evidence type="ECO:0000256" key="1">
    <source>
        <dbReference type="ARBA" id="ARBA00009156"/>
    </source>
</evidence>
<feature type="binding site" evidence="7">
    <location>
        <position position="14"/>
    </location>
    <ligand>
        <name>ATP</name>
        <dbReference type="ChEBI" id="CHEBI:30616"/>
    </ligand>
</feature>
<feature type="binding site" evidence="7">
    <location>
        <position position="134"/>
    </location>
    <ligand>
        <name>glycerol</name>
        <dbReference type="ChEBI" id="CHEBI:17754"/>
    </ligand>
</feature>
<dbReference type="InterPro" id="IPR018485">
    <property type="entry name" value="FGGY_C"/>
</dbReference>
<comment type="pathway">
    <text evidence="7">Polyol metabolism; glycerol degradation via glycerol kinase pathway; sn-glycerol 3-phosphate from glycerol: step 1/1.</text>
</comment>
<dbReference type="Pfam" id="PF02782">
    <property type="entry name" value="FGGY_C"/>
    <property type="match status" value="1"/>
</dbReference>